<protein>
    <submittedName>
        <fullName evidence="2">Uncharacterized protein</fullName>
    </submittedName>
</protein>
<feature type="region of interest" description="Disordered" evidence="1">
    <location>
        <begin position="34"/>
        <end position="56"/>
    </location>
</feature>
<evidence type="ECO:0000313" key="2">
    <source>
        <dbReference type="EMBL" id="CAH0718038.1"/>
    </source>
</evidence>
<evidence type="ECO:0000256" key="1">
    <source>
        <dbReference type="SAM" id="MobiDB-lite"/>
    </source>
</evidence>
<gene>
    <name evidence="2" type="ORF">BINO364_LOCUS4580</name>
</gene>
<dbReference type="Proteomes" id="UP000838878">
    <property type="component" value="Chromosome 12"/>
</dbReference>
<accession>A0A8J9UCZ3</accession>
<organism evidence="2 3">
    <name type="scientific">Brenthis ino</name>
    <name type="common">lesser marbled fritillary</name>
    <dbReference type="NCBI Taxonomy" id="405034"/>
    <lineage>
        <taxon>Eukaryota</taxon>
        <taxon>Metazoa</taxon>
        <taxon>Ecdysozoa</taxon>
        <taxon>Arthropoda</taxon>
        <taxon>Hexapoda</taxon>
        <taxon>Insecta</taxon>
        <taxon>Pterygota</taxon>
        <taxon>Neoptera</taxon>
        <taxon>Endopterygota</taxon>
        <taxon>Lepidoptera</taxon>
        <taxon>Glossata</taxon>
        <taxon>Ditrysia</taxon>
        <taxon>Papilionoidea</taxon>
        <taxon>Nymphalidae</taxon>
        <taxon>Heliconiinae</taxon>
        <taxon>Argynnini</taxon>
        <taxon>Brenthis</taxon>
    </lineage>
</organism>
<reference evidence="2" key="1">
    <citation type="submission" date="2021-12" db="EMBL/GenBank/DDBJ databases">
        <authorList>
            <person name="Martin H S."/>
        </authorList>
    </citation>
    <scope>NUCLEOTIDE SEQUENCE</scope>
</reference>
<name>A0A8J9UCZ3_9NEOP</name>
<proteinExistence type="predicted"/>
<dbReference type="AlphaFoldDB" id="A0A8J9UCZ3"/>
<sequence>MSREVRATATAVPVCGAAGRARALSAALAHAPDLTSARRQNPHMMSSKSIGPHVWSVRERHTERGYIPCKLSST</sequence>
<dbReference type="EMBL" id="OV170232">
    <property type="protein sequence ID" value="CAH0718038.1"/>
    <property type="molecule type" value="Genomic_DNA"/>
</dbReference>
<keyword evidence="3" id="KW-1185">Reference proteome</keyword>
<feature type="compositionally biased region" description="Polar residues" evidence="1">
    <location>
        <begin position="37"/>
        <end position="49"/>
    </location>
</feature>
<evidence type="ECO:0000313" key="3">
    <source>
        <dbReference type="Proteomes" id="UP000838878"/>
    </source>
</evidence>
<feature type="non-terminal residue" evidence="2">
    <location>
        <position position="74"/>
    </location>
</feature>